<dbReference type="InterPro" id="IPR002081">
    <property type="entry name" value="Cryptochrome/DNA_photolyase_1"/>
</dbReference>
<dbReference type="RefSeq" id="WP_187255415.1">
    <property type="nucleotide sequence ID" value="NZ_JBHULF010000006.1"/>
</dbReference>
<comment type="caution">
    <text evidence="5">The sequence shown here is derived from an EMBL/GenBank/DDBJ whole genome shotgun (WGS) entry which is preliminary data.</text>
</comment>
<keyword evidence="3" id="KW-0274">FAD</keyword>
<comment type="cofactor">
    <cofactor evidence="1">
        <name>FAD</name>
        <dbReference type="ChEBI" id="CHEBI:57692"/>
    </cofactor>
</comment>
<evidence type="ECO:0000256" key="2">
    <source>
        <dbReference type="ARBA" id="ARBA00022630"/>
    </source>
</evidence>
<keyword evidence="6" id="KW-1185">Reference proteome</keyword>
<protein>
    <submittedName>
        <fullName evidence="5">Deoxyribodipyrimidine photolyase</fullName>
    </submittedName>
</protein>
<evidence type="ECO:0000256" key="1">
    <source>
        <dbReference type="ARBA" id="ARBA00001974"/>
    </source>
</evidence>
<evidence type="ECO:0000313" key="6">
    <source>
        <dbReference type="Proteomes" id="UP000765802"/>
    </source>
</evidence>
<dbReference type="EMBL" id="MBUA01000001">
    <property type="protein sequence ID" value="MBC6490092.1"/>
    <property type="molecule type" value="Genomic_DNA"/>
</dbReference>
<dbReference type="SUPFAM" id="SSF48173">
    <property type="entry name" value="Cryptochrome/photolyase FAD-binding domain"/>
    <property type="match status" value="1"/>
</dbReference>
<dbReference type="Pfam" id="PF03441">
    <property type="entry name" value="FAD_binding_7"/>
    <property type="match status" value="1"/>
</dbReference>
<reference evidence="5 6" key="1">
    <citation type="submission" date="2016-07" db="EMBL/GenBank/DDBJ databases">
        <title>Genome analysis of Flavihumibacter stibioxidans YS-17.</title>
        <authorList>
            <person name="Shi K."/>
            <person name="Han Y."/>
            <person name="Wang G."/>
        </authorList>
    </citation>
    <scope>NUCLEOTIDE SEQUENCE [LARGE SCALE GENOMIC DNA]</scope>
    <source>
        <strain evidence="5 6">YS-17</strain>
    </source>
</reference>
<organism evidence="5 6">
    <name type="scientific">Flavihumibacter stibioxidans</name>
    <dbReference type="NCBI Taxonomy" id="1834163"/>
    <lineage>
        <taxon>Bacteria</taxon>
        <taxon>Pseudomonadati</taxon>
        <taxon>Bacteroidota</taxon>
        <taxon>Chitinophagia</taxon>
        <taxon>Chitinophagales</taxon>
        <taxon>Chitinophagaceae</taxon>
        <taxon>Flavihumibacter</taxon>
    </lineage>
</organism>
<dbReference type="PANTHER" id="PTHR11455:SF18">
    <property type="entry name" value="SI:CH1073-390K14.1"/>
    <property type="match status" value="1"/>
</dbReference>
<dbReference type="Gene3D" id="1.10.579.10">
    <property type="entry name" value="DNA Cyclobutane Dipyrimidine Photolyase, subunit A, domain 3"/>
    <property type="match status" value="1"/>
</dbReference>
<evidence type="ECO:0000313" key="5">
    <source>
        <dbReference type="EMBL" id="MBC6490092.1"/>
    </source>
</evidence>
<evidence type="ECO:0000256" key="3">
    <source>
        <dbReference type="ARBA" id="ARBA00022827"/>
    </source>
</evidence>
<sequence>MSGLLSDLKESLQFEFTTDYDLILEKTAHINPVQYAKTRNYITGAVTRLSPYISRGVINIRQVQESVLKRGYKPYEIEKFLQELAWREYFQRVWQVKCDLIWEDLKHPQPDVQHHRMVTAIHDAATGIAVIDNQIKKLYATGYMHNHIRMYLASITCNIARAHWLQPSKWLYYHLLDGDIASNNCSWQWVAGAFSSKKYFCNQDNINKYTNTRQQHTFLDMPYDNLSSIWVPNALKGTSTLQLQTTLPATALPLVDTTKPTLIYNAYNIDPLWRKNENVNRVLLLEPSHFSKFPVSEKVIAFIIKLSQNIAGIQIYCGEVSSLQSLYKDCNLDMSEAFIAKEHPAFGHYPGIKDSRDWMFPQVTDYYPSFSGFWKQCERYLK</sequence>
<dbReference type="PANTHER" id="PTHR11455">
    <property type="entry name" value="CRYPTOCHROME"/>
    <property type="match status" value="1"/>
</dbReference>
<proteinExistence type="predicted"/>
<dbReference type="Gene3D" id="1.25.40.80">
    <property type="match status" value="1"/>
</dbReference>
<dbReference type="Proteomes" id="UP000765802">
    <property type="component" value="Unassembled WGS sequence"/>
</dbReference>
<name>A0ABR7M4Z6_9BACT</name>
<keyword evidence="2" id="KW-0285">Flavoprotein</keyword>
<dbReference type="InterPro" id="IPR005101">
    <property type="entry name" value="Cryptochr/Photolyase_FAD-bd"/>
</dbReference>
<dbReference type="InterPro" id="IPR036134">
    <property type="entry name" value="Crypto/Photolyase_FAD-like_sf"/>
</dbReference>
<feature type="domain" description="Cryptochrome/DNA photolyase FAD-binding" evidence="4">
    <location>
        <begin position="80"/>
        <end position="220"/>
    </location>
</feature>
<evidence type="ECO:0000259" key="4">
    <source>
        <dbReference type="Pfam" id="PF03441"/>
    </source>
</evidence>
<gene>
    <name evidence="5" type="ORF">BC349_03870</name>
</gene>
<accession>A0ABR7M4Z6</accession>